<keyword evidence="8" id="KW-0808">Transferase</keyword>
<feature type="region of interest" description="Disordered" evidence="12">
    <location>
        <begin position="56"/>
        <end position="189"/>
    </location>
</feature>
<comment type="subunit">
    <text evidence="2">Homotetramer.</text>
</comment>
<feature type="domain" description="Methyltransferase" evidence="13">
    <location>
        <begin position="258"/>
        <end position="376"/>
    </location>
</feature>
<dbReference type="InterPro" id="IPR029063">
    <property type="entry name" value="SAM-dependent_MTases_sf"/>
</dbReference>
<dbReference type="PROSITE" id="PS51600">
    <property type="entry name" value="SAM_GNMT"/>
    <property type="match status" value="1"/>
</dbReference>
<evidence type="ECO:0000313" key="15">
    <source>
        <dbReference type="Proteomes" id="UP000694426"/>
    </source>
</evidence>
<reference evidence="14" key="1">
    <citation type="submission" date="2025-08" db="UniProtKB">
        <authorList>
            <consortium name="Ensembl"/>
        </authorList>
    </citation>
    <scope>IDENTIFICATION</scope>
</reference>
<dbReference type="GO" id="GO:0005829">
    <property type="term" value="C:cytosol"/>
    <property type="evidence" value="ECO:0007669"/>
    <property type="project" value="TreeGrafter"/>
</dbReference>
<evidence type="ECO:0000256" key="10">
    <source>
        <dbReference type="ARBA" id="ARBA00022954"/>
    </source>
</evidence>
<keyword evidence="7" id="KW-0489">Methyltransferase</keyword>
<comment type="subcellular location">
    <subcellularLocation>
        <location evidence="1">Cytoplasm</location>
    </subcellularLocation>
</comment>
<dbReference type="Proteomes" id="UP000694426">
    <property type="component" value="Unplaced"/>
</dbReference>
<keyword evidence="10" id="KW-0290">Folate-binding</keyword>
<gene>
    <name evidence="14" type="primary">GNMT</name>
</gene>
<feature type="compositionally biased region" description="Basic and acidic residues" evidence="12">
    <location>
        <begin position="143"/>
        <end position="162"/>
    </location>
</feature>
<proteinExistence type="predicted"/>
<keyword evidence="6" id="KW-0597">Phosphoprotein</keyword>
<dbReference type="GO" id="GO:0006730">
    <property type="term" value="P:one-carbon metabolic process"/>
    <property type="evidence" value="ECO:0007669"/>
    <property type="project" value="TreeGrafter"/>
</dbReference>
<reference evidence="14" key="2">
    <citation type="submission" date="2025-09" db="UniProtKB">
        <authorList>
            <consortium name="Ensembl"/>
        </authorList>
    </citation>
    <scope>IDENTIFICATION</scope>
</reference>
<evidence type="ECO:0000256" key="12">
    <source>
        <dbReference type="SAM" id="MobiDB-lite"/>
    </source>
</evidence>
<dbReference type="PANTHER" id="PTHR16458:SF2">
    <property type="entry name" value="GLYCINE N-METHYLTRANSFERASE"/>
    <property type="match status" value="1"/>
</dbReference>
<dbReference type="Ensembl" id="ENSABRT00000002947.1">
    <property type="protein sequence ID" value="ENSABRP00000001993.1"/>
    <property type="gene ID" value="ENSABRG00000001990.1"/>
</dbReference>
<evidence type="ECO:0000256" key="3">
    <source>
        <dbReference type="ARBA" id="ARBA00011999"/>
    </source>
</evidence>
<dbReference type="GO" id="GO:0046498">
    <property type="term" value="P:S-adenosylhomocysteine metabolic process"/>
    <property type="evidence" value="ECO:0007669"/>
    <property type="project" value="TreeGrafter"/>
</dbReference>
<sequence>MHPRRRGPETFHLCPQEIFHGAFRRTSCVSRTPSAVLFSHQHSLTPYSSFSLAPPGSPHGFRPLGSPTVSPPHASAPPQPLAARGRSPRPAWLQRRRRPRPPPPPPGRGAQPEGGKRAGGADWPRGAAGGVAREGARQGIGGRRGECGGRGEGVARREEWRARGSGAPGAGPRPERGRGQSGAGAGAGAGVGAGAGGGMVDSVYRTRSLGVAAEGLPDQYADGQAARVWQLYIGDTRSRTAEYRSWLLALLRQHRCRSVLDVACGTGVDSIMLLEEGFQVTSVDASDKMLKYALKERWERRKEEPFDRWVIEEANWLTLEKDLEKPGDGFDAVICLGNSFAHLPDFKGDQSDHKLALRNIASMVRPGGVLVIDHRNYDHILATGCAPPGKNIYYKSDLTKDITTSVLLVNNKAHMVTLDYTVQVPPTEAGASPELSKFRLSYYPHRLEAFTTLLKGAFQGKCQHSVLGDFQPYTPGQAHIPCYFIHVVKKTA</sequence>
<evidence type="ECO:0000256" key="2">
    <source>
        <dbReference type="ARBA" id="ARBA00011881"/>
    </source>
</evidence>
<dbReference type="InterPro" id="IPR025714">
    <property type="entry name" value="Methyltranfer_dom"/>
</dbReference>
<dbReference type="GO" id="GO:0006111">
    <property type="term" value="P:regulation of gluconeogenesis"/>
    <property type="evidence" value="ECO:0007669"/>
    <property type="project" value="TreeGrafter"/>
</dbReference>
<dbReference type="AlphaFoldDB" id="A0A8B9BC34"/>
<protein>
    <recommendedName>
        <fullName evidence="4">Glycine N-methyltransferase</fullName>
        <ecNumber evidence="3">2.1.1.20</ecNumber>
    </recommendedName>
</protein>
<accession>A0A8B9BC34</accession>
<dbReference type="GeneTree" id="ENSGT00390000006845"/>
<dbReference type="GO" id="GO:1901052">
    <property type="term" value="P:sarcosine metabolic process"/>
    <property type="evidence" value="ECO:0007669"/>
    <property type="project" value="TreeGrafter"/>
</dbReference>
<keyword evidence="15" id="KW-1185">Reference proteome</keyword>
<dbReference type="Gene3D" id="3.30.46.10">
    <property type="entry name" value="Glycine N-methyltransferase, chain A, domain 1"/>
    <property type="match status" value="1"/>
</dbReference>
<dbReference type="GO" id="GO:0005542">
    <property type="term" value="F:folic acid binding"/>
    <property type="evidence" value="ECO:0007669"/>
    <property type="project" value="UniProtKB-KW"/>
</dbReference>
<keyword evidence="5" id="KW-0963">Cytoplasm</keyword>
<dbReference type="GO" id="GO:0032259">
    <property type="term" value="P:methylation"/>
    <property type="evidence" value="ECO:0007669"/>
    <property type="project" value="UniProtKB-KW"/>
</dbReference>
<feature type="compositionally biased region" description="Gly residues" evidence="12">
    <location>
        <begin position="179"/>
        <end position="189"/>
    </location>
</feature>
<evidence type="ECO:0000256" key="1">
    <source>
        <dbReference type="ARBA" id="ARBA00004496"/>
    </source>
</evidence>
<dbReference type="GO" id="GO:0017174">
    <property type="term" value="F:glycine N-methyltransferase activity"/>
    <property type="evidence" value="ECO:0007669"/>
    <property type="project" value="UniProtKB-EC"/>
</dbReference>
<evidence type="ECO:0000256" key="4">
    <source>
        <dbReference type="ARBA" id="ARBA00019972"/>
    </source>
</evidence>
<dbReference type="CDD" id="cd02440">
    <property type="entry name" value="AdoMet_MTases"/>
    <property type="match status" value="1"/>
</dbReference>
<evidence type="ECO:0000313" key="14">
    <source>
        <dbReference type="Ensembl" id="ENSABRP00000001993.1"/>
    </source>
</evidence>
<evidence type="ECO:0000256" key="7">
    <source>
        <dbReference type="ARBA" id="ARBA00022603"/>
    </source>
</evidence>
<keyword evidence="9" id="KW-0949">S-adenosyl-L-methionine</keyword>
<dbReference type="GO" id="GO:0016594">
    <property type="term" value="F:glycine binding"/>
    <property type="evidence" value="ECO:0007669"/>
    <property type="project" value="TreeGrafter"/>
</dbReference>
<dbReference type="GO" id="GO:0042802">
    <property type="term" value="F:identical protein binding"/>
    <property type="evidence" value="ECO:0007669"/>
    <property type="project" value="TreeGrafter"/>
</dbReference>
<dbReference type="GO" id="GO:0051289">
    <property type="term" value="P:protein homotetramerization"/>
    <property type="evidence" value="ECO:0007669"/>
    <property type="project" value="TreeGrafter"/>
</dbReference>
<dbReference type="Gene3D" id="3.40.50.150">
    <property type="entry name" value="Vaccinia Virus protein VP39"/>
    <property type="match status" value="1"/>
</dbReference>
<dbReference type="EC" id="2.1.1.20" evidence="3"/>
<dbReference type="GO" id="GO:1904047">
    <property type="term" value="F:S-adenosyl-L-methionine binding"/>
    <property type="evidence" value="ECO:0007669"/>
    <property type="project" value="TreeGrafter"/>
</dbReference>
<evidence type="ECO:0000256" key="9">
    <source>
        <dbReference type="ARBA" id="ARBA00022691"/>
    </source>
</evidence>
<dbReference type="InterPro" id="IPR014369">
    <property type="entry name" value="Gly/Sar_N_MeTrfase"/>
</dbReference>
<evidence type="ECO:0000256" key="5">
    <source>
        <dbReference type="ARBA" id="ARBA00022490"/>
    </source>
</evidence>
<evidence type="ECO:0000256" key="6">
    <source>
        <dbReference type="ARBA" id="ARBA00022553"/>
    </source>
</evidence>
<comment type="catalytic activity">
    <reaction evidence="11">
        <text>glycine + S-adenosyl-L-methionine = sarcosine + S-adenosyl-L-homocysteine + H(+)</text>
        <dbReference type="Rhea" id="RHEA:19937"/>
        <dbReference type="ChEBI" id="CHEBI:15378"/>
        <dbReference type="ChEBI" id="CHEBI:57305"/>
        <dbReference type="ChEBI" id="CHEBI:57433"/>
        <dbReference type="ChEBI" id="CHEBI:57856"/>
        <dbReference type="ChEBI" id="CHEBI:59789"/>
        <dbReference type="EC" id="2.1.1.20"/>
    </reaction>
    <physiologicalReaction direction="left-to-right" evidence="11">
        <dbReference type="Rhea" id="RHEA:19938"/>
    </physiologicalReaction>
</comment>
<dbReference type="PANTHER" id="PTHR16458">
    <property type="entry name" value="GLYCINE N-METHYLTRANSFERASE"/>
    <property type="match status" value="1"/>
</dbReference>
<organism evidence="14 15">
    <name type="scientific">Anser brachyrhynchus</name>
    <name type="common">Pink-footed goose</name>
    <dbReference type="NCBI Taxonomy" id="132585"/>
    <lineage>
        <taxon>Eukaryota</taxon>
        <taxon>Metazoa</taxon>
        <taxon>Chordata</taxon>
        <taxon>Craniata</taxon>
        <taxon>Vertebrata</taxon>
        <taxon>Euteleostomi</taxon>
        <taxon>Archelosauria</taxon>
        <taxon>Archosauria</taxon>
        <taxon>Dinosauria</taxon>
        <taxon>Saurischia</taxon>
        <taxon>Theropoda</taxon>
        <taxon>Coelurosauria</taxon>
        <taxon>Aves</taxon>
        <taxon>Neognathae</taxon>
        <taxon>Galloanserae</taxon>
        <taxon>Anseriformes</taxon>
        <taxon>Anatidae</taxon>
        <taxon>Anserinae</taxon>
        <taxon>Anser</taxon>
    </lineage>
</organism>
<evidence type="ECO:0000256" key="11">
    <source>
        <dbReference type="ARBA" id="ARBA00048261"/>
    </source>
</evidence>
<dbReference type="FunFam" id="3.40.50.150:FF:000113">
    <property type="entry name" value="Glycine N-methyltransferase"/>
    <property type="match status" value="1"/>
</dbReference>
<dbReference type="SUPFAM" id="SSF53335">
    <property type="entry name" value="S-adenosyl-L-methionine-dependent methyltransferases"/>
    <property type="match status" value="1"/>
</dbReference>
<name>A0A8B9BC34_9AVES</name>
<evidence type="ECO:0000259" key="13">
    <source>
        <dbReference type="Pfam" id="PF13847"/>
    </source>
</evidence>
<dbReference type="Pfam" id="PF13847">
    <property type="entry name" value="Methyltransf_31"/>
    <property type="match status" value="1"/>
</dbReference>
<evidence type="ECO:0000256" key="8">
    <source>
        <dbReference type="ARBA" id="ARBA00022679"/>
    </source>
</evidence>
<dbReference type="GO" id="GO:0046500">
    <property type="term" value="P:S-adenosylmethionine metabolic process"/>
    <property type="evidence" value="ECO:0007669"/>
    <property type="project" value="TreeGrafter"/>
</dbReference>